<evidence type="ECO:0000313" key="1">
    <source>
        <dbReference type="EMBL" id="KAH6924892.1"/>
    </source>
</evidence>
<dbReference type="Proteomes" id="UP000821845">
    <property type="component" value="Chromosome 8"/>
</dbReference>
<name>A0ACB7RVH4_HYAAI</name>
<comment type="caution">
    <text evidence="1">The sequence shown here is derived from an EMBL/GenBank/DDBJ whole genome shotgun (WGS) entry which is preliminary data.</text>
</comment>
<dbReference type="EMBL" id="CM023488">
    <property type="protein sequence ID" value="KAH6924892.1"/>
    <property type="molecule type" value="Genomic_DNA"/>
</dbReference>
<evidence type="ECO:0000313" key="2">
    <source>
        <dbReference type="Proteomes" id="UP000821845"/>
    </source>
</evidence>
<proteinExistence type="predicted"/>
<keyword evidence="2" id="KW-1185">Reference proteome</keyword>
<protein>
    <submittedName>
        <fullName evidence="1">Uncharacterized protein</fullName>
    </submittedName>
</protein>
<gene>
    <name evidence="1" type="ORF">HPB50_025907</name>
</gene>
<accession>A0ACB7RVH4</accession>
<organism evidence="1 2">
    <name type="scientific">Hyalomma asiaticum</name>
    <name type="common">Tick</name>
    <dbReference type="NCBI Taxonomy" id="266040"/>
    <lineage>
        <taxon>Eukaryota</taxon>
        <taxon>Metazoa</taxon>
        <taxon>Ecdysozoa</taxon>
        <taxon>Arthropoda</taxon>
        <taxon>Chelicerata</taxon>
        <taxon>Arachnida</taxon>
        <taxon>Acari</taxon>
        <taxon>Parasitiformes</taxon>
        <taxon>Ixodida</taxon>
        <taxon>Ixodoidea</taxon>
        <taxon>Ixodidae</taxon>
        <taxon>Hyalomminae</taxon>
        <taxon>Hyalomma</taxon>
    </lineage>
</organism>
<reference evidence="1" key="1">
    <citation type="submission" date="2020-05" db="EMBL/GenBank/DDBJ databases">
        <title>Large-scale comparative analyses of tick genomes elucidate their genetic diversity and vector capacities.</title>
        <authorList>
            <person name="Jia N."/>
            <person name="Wang J."/>
            <person name="Shi W."/>
            <person name="Du L."/>
            <person name="Sun Y."/>
            <person name="Zhan W."/>
            <person name="Jiang J."/>
            <person name="Wang Q."/>
            <person name="Zhang B."/>
            <person name="Ji P."/>
            <person name="Sakyi L.B."/>
            <person name="Cui X."/>
            <person name="Yuan T."/>
            <person name="Jiang B."/>
            <person name="Yang W."/>
            <person name="Lam T.T.-Y."/>
            <person name="Chang Q."/>
            <person name="Ding S."/>
            <person name="Wang X."/>
            <person name="Zhu J."/>
            <person name="Ruan X."/>
            <person name="Zhao L."/>
            <person name="Wei J."/>
            <person name="Que T."/>
            <person name="Du C."/>
            <person name="Cheng J."/>
            <person name="Dai P."/>
            <person name="Han X."/>
            <person name="Huang E."/>
            <person name="Gao Y."/>
            <person name="Liu J."/>
            <person name="Shao H."/>
            <person name="Ye R."/>
            <person name="Li L."/>
            <person name="Wei W."/>
            <person name="Wang X."/>
            <person name="Wang C."/>
            <person name="Yang T."/>
            <person name="Huo Q."/>
            <person name="Li W."/>
            <person name="Guo W."/>
            <person name="Chen H."/>
            <person name="Zhou L."/>
            <person name="Ni X."/>
            <person name="Tian J."/>
            <person name="Zhou Y."/>
            <person name="Sheng Y."/>
            <person name="Liu T."/>
            <person name="Pan Y."/>
            <person name="Xia L."/>
            <person name="Li J."/>
            <person name="Zhao F."/>
            <person name="Cao W."/>
        </authorList>
    </citation>
    <scope>NUCLEOTIDE SEQUENCE</scope>
    <source>
        <strain evidence="1">Hyas-2018</strain>
    </source>
</reference>
<sequence length="756" mass="81443">MSVTDNADSERQLAANELRRMGLRVPCLKATPTTGKQATSDGWPLFGVDILDQPQQFSHLVAGLTVPWFLDESLRVLISHASTEGILRKSGSLSRQRLLRTSLEMSASLNIASVVLASAPVHDVSGLLKQWLQLLPEPLLPKPLIQLLLRCQMKHGLEAVLLSLRILPEERLACLRHLLSGLSRLAADPLSRMGPHNLAVVLAPTLCCPSAVQTANREDLDRLVSLVEVLIGSSHLVGSTPPPAPGREGRKKTTSACLLLNQLRRLVVQRKGPGGEMEAVVPDSTAPSLPLGSKRRKPRELLPRGLSPWKRQVHRQGPGASLHVSLFIQAKPVPILMARYGETDLNIHTTLLEPGPSAGPRCFKEPVKDIPGILSKREEEPVSSRQQQQAAATSELLGKLREEVALLPPLQVEDEATPKPGDTDGTASSDPPETAVAAQEGDSLPNNTQQQQAEPKTELAIPLTVHFLRGSSTTSSTKSNLRRGRPNSLRSGLPSPRPLRHGPTTRRHASTGSRPRPPVGKENLESSLRFASQGDSIFNAPAMAHLAAVKARREAFISQLVSTVPTGLEHGRPRSCRESSTEVPHSHLDTVIEAPLTPAKEEPKEEEDVRPSEKPEDDVEPMDVDESPDTDSTNVVQEESPPCPEAPPPPAVAAEAPALPGRHEETAIMAAPTKIPSKPVAPAPCDDSFSFALPAIPPEPSPSTKRESIIQIRERNAGMVRSNVEVFNRVAAAGHRDQGGDAQPSGRSFSQGLGVQ</sequence>